<dbReference type="GeneID" id="15804754"/>
<protein>
    <submittedName>
        <fullName evidence="1">Uncharacterized protein</fullName>
    </submittedName>
</protein>
<accession>L0B0E4</accession>
<sequence length="438" mass="49818">MKIPNASPSGIIVNFETRCSRYFHPRVLEYVLRNEALSLARNNVSTSGLNVKSQCLKDKLMQLSSSILSCASCLQSSTVARIFHAFSKLEFSQKELYEELSEHFDFESANAKTLSIVLKSFANHPESLKHVKDGFLMNICNNIVATISTAVSYDLTIYATSIPKLIYQKECSKIMDELPNKKFYAKRLISSLRAVYENVLERVTEIIDADQNSFKSFELALVLESIYYMGYCNISVKKALIDNFKSIISSSPNAISETSKLLSLIPSPTYVKENISSRQLQYEVTRLDKNLAEWIILYLKPHLSDLTCSELVFIASACNRLRLWSPDDFAIKFAISCHELLDEKLKPHTLSQLLCYFLRRYETSVNREVSYQKNQSDLGSLLSLSRVSQLCANIGEALYKHAQNEFSDEEIKIIDKIVKIASLARAKRSFTSLRLYTN</sequence>
<dbReference type="EMBL" id="CP001670">
    <property type="protein sequence ID" value="AFZ81327.1"/>
    <property type="molecule type" value="Genomic_DNA"/>
</dbReference>
<dbReference type="RefSeq" id="XP_004830993.1">
    <property type="nucleotide sequence ID" value="XM_004830936.1"/>
</dbReference>
<evidence type="ECO:0000313" key="1">
    <source>
        <dbReference type="EMBL" id="AFZ81327.1"/>
    </source>
</evidence>
<dbReference type="eggNOG" id="ENOG502T583">
    <property type="taxonomic scope" value="Eukaryota"/>
</dbReference>
<organism evidence="1 2">
    <name type="scientific">Theileria equi strain WA</name>
    <dbReference type="NCBI Taxonomy" id="1537102"/>
    <lineage>
        <taxon>Eukaryota</taxon>
        <taxon>Sar</taxon>
        <taxon>Alveolata</taxon>
        <taxon>Apicomplexa</taxon>
        <taxon>Aconoidasida</taxon>
        <taxon>Piroplasmida</taxon>
        <taxon>Theileriidae</taxon>
        <taxon>Theileria</taxon>
    </lineage>
</organism>
<gene>
    <name evidence="1" type="ORF">BEWA_007360</name>
</gene>
<proteinExistence type="predicted"/>
<dbReference type="VEuPathDB" id="PiroplasmaDB:BEWA_007360"/>
<reference evidence="1 2" key="1">
    <citation type="journal article" date="2012" name="BMC Genomics">
        <title>Comparative genomic analysis and phylogenetic position of Theileria equi.</title>
        <authorList>
            <person name="Kappmeyer L.S."/>
            <person name="Thiagarajan M."/>
            <person name="Herndon D.R."/>
            <person name="Ramsay J.D."/>
            <person name="Caler E."/>
            <person name="Djikeng A."/>
            <person name="Gillespie J.J."/>
            <person name="Lau A.O."/>
            <person name="Roalson E.H."/>
            <person name="Silva J.C."/>
            <person name="Silva M.G."/>
            <person name="Suarez C.E."/>
            <person name="Ueti M.W."/>
            <person name="Nene V.M."/>
            <person name="Mealey R.H."/>
            <person name="Knowles D.P."/>
            <person name="Brayton K.A."/>
        </authorList>
    </citation>
    <scope>NUCLEOTIDE SEQUENCE [LARGE SCALE GENOMIC DNA]</scope>
    <source>
        <strain evidence="1 2">WA</strain>
    </source>
</reference>
<name>L0B0E4_THEEQ</name>
<dbReference type="OrthoDB" id="364926at2759"/>
<dbReference type="Proteomes" id="UP000031512">
    <property type="component" value="Chromosome 3"/>
</dbReference>
<dbReference type="AlphaFoldDB" id="L0B0E4"/>
<keyword evidence="2" id="KW-1185">Reference proteome</keyword>
<evidence type="ECO:0000313" key="2">
    <source>
        <dbReference type="Proteomes" id="UP000031512"/>
    </source>
</evidence>
<dbReference type="KEGG" id="beq:BEWA_007360"/>